<dbReference type="EMBL" id="MUJZ01017933">
    <property type="protein sequence ID" value="OTF80508.1"/>
    <property type="molecule type" value="Genomic_DNA"/>
</dbReference>
<dbReference type="AlphaFoldDB" id="A0A1Y3BKS8"/>
<keyword evidence="3" id="KW-1185">Reference proteome</keyword>
<reference evidence="2 3" key="1">
    <citation type="submission" date="2017-03" db="EMBL/GenBank/DDBJ databases">
        <title>Genome Survey of Euroglyphus maynei.</title>
        <authorList>
            <person name="Arlian L.G."/>
            <person name="Morgan M.S."/>
            <person name="Rider S.D."/>
        </authorList>
    </citation>
    <scope>NUCLEOTIDE SEQUENCE [LARGE SCALE GENOMIC DNA]</scope>
    <source>
        <strain evidence="2">Arlian Lab</strain>
        <tissue evidence="2">Whole body</tissue>
    </source>
</reference>
<dbReference type="Proteomes" id="UP000194236">
    <property type="component" value="Unassembled WGS sequence"/>
</dbReference>
<organism evidence="2 3">
    <name type="scientific">Euroglyphus maynei</name>
    <name type="common">Mayne's house dust mite</name>
    <dbReference type="NCBI Taxonomy" id="6958"/>
    <lineage>
        <taxon>Eukaryota</taxon>
        <taxon>Metazoa</taxon>
        <taxon>Ecdysozoa</taxon>
        <taxon>Arthropoda</taxon>
        <taxon>Chelicerata</taxon>
        <taxon>Arachnida</taxon>
        <taxon>Acari</taxon>
        <taxon>Acariformes</taxon>
        <taxon>Sarcoptiformes</taxon>
        <taxon>Astigmata</taxon>
        <taxon>Psoroptidia</taxon>
        <taxon>Analgoidea</taxon>
        <taxon>Pyroglyphidae</taxon>
        <taxon>Pyroglyphinae</taxon>
        <taxon>Euroglyphus</taxon>
    </lineage>
</organism>
<evidence type="ECO:0008006" key="4">
    <source>
        <dbReference type="Google" id="ProtNLM"/>
    </source>
</evidence>
<evidence type="ECO:0000313" key="3">
    <source>
        <dbReference type="Proteomes" id="UP000194236"/>
    </source>
</evidence>
<gene>
    <name evidence="2" type="ORF">BLA29_000420</name>
</gene>
<keyword evidence="1" id="KW-0472">Membrane</keyword>
<keyword evidence="1" id="KW-1133">Transmembrane helix</keyword>
<proteinExistence type="predicted"/>
<protein>
    <recommendedName>
        <fullName evidence="4">Cytochrome P450-like protein</fullName>
    </recommendedName>
</protein>
<dbReference type="OrthoDB" id="10043024at2759"/>
<keyword evidence="1" id="KW-0812">Transmembrane</keyword>
<feature type="transmembrane region" description="Helical" evidence="1">
    <location>
        <begin position="12"/>
        <end position="31"/>
    </location>
</feature>
<evidence type="ECO:0000256" key="1">
    <source>
        <dbReference type="SAM" id="Phobius"/>
    </source>
</evidence>
<comment type="caution">
    <text evidence="2">The sequence shown here is derived from an EMBL/GenBank/DDBJ whole genome shotgun (WGS) entry which is preliminary data.</text>
</comment>
<evidence type="ECO:0000313" key="2">
    <source>
        <dbReference type="EMBL" id="OTF80508.1"/>
    </source>
</evidence>
<sequence length="117" mass="13942">MLSSLFIQSLSYILYAIGFLAIIPILIFAYIEWTEFQVKQQCKRQNLRYARVPAWNFSLLFKNERRFDKITSKAMHENGKVFGYNMWNQLAITIADPELVQIVCNREFTKFPNRRII</sequence>
<accession>A0A1Y3BKS8</accession>
<name>A0A1Y3BKS8_EURMA</name>